<reference evidence="2 3" key="2">
    <citation type="journal article" date="2019" name="Int. J. Syst. Evol. Microbiol.">
        <title>Anaerobacillus isosaccharinicus sp. nov., an alkaliphilic bacterium which degrades isosaccharinic acid.</title>
        <authorList>
            <person name="Bassil N.M."/>
            <person name="Lloyd J.R."/>
        </authorList>
    </citation>
    <scope>NUCLEOTIDE SEQUENCE [LARGE SCALE GENOMIC DNA]</scope>
    <source>
        <strain evidence="2 3">NB2006</strain>
    </source>
</reference>
<keyword evidence="1" id="KW-1133">Transmembrane helix</keyword>
<dbReference type="Proteomes" id="UP000180175">
    <property type="component" value="Chromosome"/>
</dbReference>
<organism evidence="2 3">
    <name type="scientific">Anaerobacillus isosaccharinicus</name>
    <dbReference type="NCBI Taxonomy" id="1532552"/>
    <lineage>
        <taxon>Bacteria</taxon>
        <taxon>Bacillati</taxon>
        <taxon>Bacillota</taxon>
        <taxon>Bacilli</taxon>
        <taxon>Bacillales</taxon>
        <taxon>Bacillaceae</taxon>
        <taxon>Anaerobacillus</taxon>
    </lineage>
</organism>
<dbReference type="KEGG" id="aia:AWH56_002495"/>
<proteinExistence type="predicted"/>
<dbReference type="Pfam" id="PF00873">
    <property type="entry name" value="ACR_tran"/>
    <property type="match status" value="1"/>
</dbReference>
<dbReference type="RefSeq" id="WP_108721323.1">
    <property type="nucleotide sequence ID" value="NZ_CP063356.2"/>
</dbReference>
<dbReference type="Gene3D" id="3.30.70.1430">
    <property type="entry name" value="Multidrug efflux transporter AcrB pore domain"/>
    <property type="match status" value="1"/>
</dbReference>
<dbReference type="GO" id="GO:0005886">
    <property type="term" value="C:plasma membrane"/>
    <property type="evidence" value="ECO:0007669"/>
    <property type="project" value="TreeGrafter"/>
</dbReference>
<sequence length="107" mass="11797">MNLLRFLIGRKKIVVLMVLFIFMIGVYTAGKLDRELFPSISFDGAVIYANAGQMSTLDVEQQVTKPIEQVLQNIKGIKSINSSSSIGVSSIMVEAEEGLGEEVFLRN</sequence>
<dbReference type="Gene3D" id="1.20.1640.10">
    <property type="entry name" value="Multidrug efflux transporter AcrB transmembrane domain"/>
    <property type="match status" value="1"/>
</dbReference>
<protein>
    <submittedName>
        <fullName evidence="2">Efflux RND transporter permease subunit</fullName>
    </submittedName>
</protein>
<dbReference type="AlphaFoldDB" id="A0A7S7L8Y5"/>
<dbReference type="GO" id="GO:0042910">
    <property type="term" value="F:xenobiotic transmembrane transporter activity"/>
    <property type="evidence" value="ECO:0007669"/>
    <property type="project" value="TreeGrafter"/>
</dbReference>
<evidence type="ECO:0000256" key="1">
    <source>
        <dbReference type="SAM" id="Phobius"/>
    </source>
</evidence>
<dbReference type="PANTHER" id="PTHR32063:SF24">
    <property type="entry name" value="CATION EFFLUX SYSTEM (ACRB_ACRD_ACRF FAMILY)"/>
    <property type="match status" value="1"/>
</dbReference>
<dbReference type="OrthoDB" id="9757876at2"/>
<dbReference type="EMBL" id="CP063356">
    <property type="protein sequence ID" value="QOY36570.1"/>
    <property type="molecule type" value="Genomic_DNA"/>
</dbReference>
<keyword evidence="3" id="KW-1185">Reference proteome</keyword>
<dbReference type="SUPFAM" id="SSF82693">
    <property type="entry name" value="Multidrug efflux transporter AcrB pore domain, PN1, PN2, PC1 and PC2 subdomains"/>
    <property type="match status" value="1"/>
</dbReference>
<accession>A0A7S7L8Y5</accession>
<dbReference type="PANTHER" id="PTHR32063">
    <property type="match status" value="1"/>
</dbReference>
<keyword evidence="1" id="KW-0812">Transmembrane</keyword>
<feature type="transmembrane region" description="Helical" evidence="1">
    <location>
        <begin position="12"/>
        <end position="30"/>
    </location>
</feature>
<reference evidence="2 3" key="1">
    <citation type="journal article" date="2017" name="Genome Announc.">
        <title>Draft Genome Sequences of Four Alkaliphilic Bacteria Belonging to the Anaerobacillus Genus.</title>
        <authorList>
            <person name="Bassil N.M."/>
            <person name="Lloyd J.R."/>
        </authorList>
    </citation>
    <scope>NUCLEOTIDE SEQUENCE [LARGE SCALE GENOMIC DNA]</scope>
    <source>
        <strain evidence="2 3">NB2006</strain>
    </source>
</reference>
<evidence type="ECO:0000313" key="2">
    <source>
        <dbReference type="EMBL" id="QOY36570.1"/>
    </source>
</evidence>
<gene>
    <name evidence="2" type="ORF">AWH56_002495</name>
</gene>
<dbReference type="InterPro" id="IPR001036">
    <property type="entry name" value="Acrflvin-R"/>
</dbReference>
<keyword evidence="1" id="KW-0472">Membrane</keyword>
<evidence type="ECO:0000313" key="3">
    <source>
        <dbReference type="Proteomes" id="UP000180175"/>
    </source>
</evidence>
<name>A0A7S7L8Y5_9BACI</name>